<organism evidence="1 2">
    <name type="scientific">Caulobacter zeae</name>
    <dbReference type="NCBI Taxonomy" id="2055137"/>
    <lineage>
        <taxon>Bacteria</taxon>
        <taxon>Pseudomonadati</taxon>
        <taxon>Pseudomonadota</taxon>
        <taxon>Alphaproteobacteria</taxon>
        <taxon>Caulobacterales</taxon>
        <taxon>Caulobacteraceae</taxon>
        <taxon>Caulobacter</taxon>
    </lineage>
</organism>
<dbReference type="AlphaFoldDB" id="A0A2N5DQ37"/>
<gene>
    <name evidence="1" type="ORF">SGCZBJ_03865</name>
</gene>
<dbReference type="EMBL" id="PJRS01000010">
    <property type="protein sequence ID" value="PLR28154.1"/>
    <property type="molecule type" value="Genomic_DNA"/>
</dbReference>
<name>A0A2N5DQ37_9CAUL</name>
<proteinExistence type="predicted"/>
<sequence length="220" mass="23674">MSELHPQLAAELEKANVALFGAMLVEFPDRDMCLLDGAGSLLIGNRWFAGRDDVYGVCSGISEFSDGDPTQAPHLTLTFQPPTNTAAAALTSALNQGSPTTLMVGAIDRTTGLVIPNPYELFVGEWDVATINIDKGERSVDVEIVSIFERLFEQDEGVRLTSSWLQSVWPNHKGLDFHTADPTNLPWGKEGSRAVAGGASSYVVSDAQKAILRRVGVSIL</sequence>
<dbReference type="Proteomes" id="UP000234479">
    <property type="component" value="Unassembled WGS sequence"/>
</dbReference>
<accession>A0A2N5DQ37</accession>
<evidence type="ECO:0000313" key="2">
    <source>
        <dbReference type="Proteomes" id="UP000234479"/>
    </source>
</evidence>
<protein>
    <submittedName>
        <fullName evidence="1">Uncharacterized protein</fullName>
    </submittedName>
</protein>
<comment type="caution">
    <text evidence="1">The sequence shown here is derived from an EMBL/GenBank/DDBJ whole genome shotgun (WGS) entry which is preliminary data.</text>
</comment>
<dbReference type="RefSeq" id="WP_101716707.1">
    <property type="nucleotide sequence ID" value="NZ_PJRS01000010.1"/>
</dbReference>
<evidence type="ECO:0000313" key="1">
    <source>
        <dbReference type="EMBL" id="PLR28154.1"/>
    </source>
</evidence>
<dbReference type="OrthoDB" id="7554791at2"/>
<reference evidence="1 2" key="1">
    <citation type="submission" date="2017-12" db="EMBL/GenBank/DDBJ databases">
        <title>The genome sequence of Caulobacter sp. 410.</title>
        <authorList>
            <person name="Gao J."/>
            <person name="Mao X."/>
            <person name="Sun J."/>
        </authorList>
    </citation>
    <scope>NUCLEOTIDE SEQUENCE [LARGE SCALE GENOMIC DNA]</scope>
    <source>
        <strain evidence="1 2">410</strain>
    </source>
</reference>
<keyword evidence="2" id="KW-1185">Reference proteome</keyword>